<gene>
    <name evidence="1" type="ORF">B9K05_12370</name>
</gene>
<dbReference type="RefSeq" id="WP_095351898.1">
    <property type="nucleotide sequence ID" value="NZ_JABUNT010000017.1"/>
</dbReference>
<dbReference type="Proteomes" id="UP000216033">
    <property type="component" value="Unassembled WGS sequence"/>
</dbReference>
<protein>
    <submittedName>
        <fullName evidence="1">Uncharacterized protein</fullName>
    </submittedName>
</protein>
<dbReference type="AlphaFoldDB" id="A0A270B789"/>
<proteinExistence type="predicted"/>
<sequence>MTFGPFLSFQTIAQFPEKVRKIYQEHDIRIRPRSDLARMLDLCTDIDSTYEMLPEDIRVEVNRAYRVLHAIVDCADQKVIGDPLRRIAANSLKLGEPKPSSGKDLLFELELLQYMRYRRLTAQLGEPDIVVVAPFGEYFVACKTIYSLKNFETQLSSGTKQIEKRGVGCIAFNLEPHMFFEQPLRASNRREAMAQIKERLIELYDKESWRFDKKLKEGRLDGVMLMMSCTVDVPGHSFHTFTNTVFYSRSNIQGTEAQRRFEGFRSAMSGPLTTRRMFPAQ</sequence>
<evidence type="ECO:0000313" key="1">
    <source>
        <dbReference type="EMBL" id="PAL20882.1"/>
    </source>
</evidence>
<reference evidence="1 2" key="1">
    <citation type="submission" date="2017-04" db="EMBL/GenBank/DDBJ databases">
        <title>Kefir bacterial isolates.</title>
        <authorList>
            <person name="Kim Y."/>
            <person name="Blasche S."/>
            <person name="Patil K.R."/>
        </authorList>
    </citation>
    <scope>NUCLEOTIDE SEQUENCE [LARGE SCALE GENOMIC DNA]</scope>
    <source>
        <strain evidence="1 2">KR-2</strain>
    </source>
</reference>
<organism evidence="1 2">
    <name type="scientific">Acetobacter syzygii</name>
    <dbReference type="NCBI Taxonomy" id="146476"/>
    <lineage>
        <taxon>Bacteria</taxon>
        <taxon>Pseudomonadati</taxon>
        <taxon>Pseudomonadota</taxon>
        <taxon>Alphaproteobacteria</taxon>
        <taxon>Acetobacterales</taxon>
        <taxon>Acetobacteraceae</taxon>
        <taxon>Acetobacter</taxon>
    </lineage>
</organism>
<keyword evidence="2" id="KW-1185">Reference proteome</keyword>
<evidence type="ECO:0000313" key="2">
    <source>
        <dbReference type="Proteomes" id="UP000216033"/>
    </source>
</evidence>
<name>A0A270B789_9PROT</name>
<dbReference type="EMBL" id="NDFP01000017">
    <property type="protein sequence ID" value="PAL20882.1"/>
    <property type="molecule type" value="Genomic_DNA"/>
</dbReference>
<comment type="caution">
    <text evidence="1">The sequence shown here is derived from an EMBL/GenBank/DDBJ whole genome shotgun (WGS) entry which is preliminary data.</text>
</comment>
<accession>A0A270B789</accession>